<dbReference type="Proteomes" id="UP000887104">
    <property type="component" value="Unassembled WGS sequence"/>
</dbReference>
<evidence type="ECO:0000313" key="3">
    <source>
        <dbReference type="Proteomes" id="UP000887104"/>
    </source>
</evidence>
<feature type="transmembrane region" description="Helical" evidence="1">
    <location>
        <begin position="21"/>
        <end position="41"/>
    </location>
</feature>
<reference evidence="2" key="1">
    <citation type="submission" date="2021-05" db="EMBL/GenBank/DDBJ databases">
        <title>Molecular characterization for Shewanella algae harboring chromosomal blaOXA-55-like strains isolated from clinical and environment sample.</title>
        <authorList>
            <person name="Ohama Y."/>
            <person name="Aoki K."/>
            <person name="Harada S."/>
            <person name="Moriya K."/>
            <person name="Ishii Y."/>
            <person name="Tateda K."/>
        </authorList>
    </citation>
    <scope>NUCLEOTIDE SEQUENCE</scope>
    <source>
        <strain evidence="2">JCM 11563</strain>
    </source>
</reference>
<feature type="transmembrane region" description="Helical" evidence="1">
    <location>
        <begin position="176"/>
        <end position="198"/>
    </location>
</feature>
<evidence type="ECO:0000256" key="1">
    <source>
        <dbReference type="SAM" id="Phobius"/>
    </source>
</evidence>
<accession>A0ABQ4PFL7</accession>
<evidence type="ECO:0000313" key="2">
    <source>
        <dbReference type="EMBL" id="GIU46350.1"/>
    </source>
</evidence>
<keyword evidence="1" id="KW-0812">Transmembrane</keyword>
<proteinExistence type="predicted"/>
<dbReference type="EMBL" id="BPEY01000035">
    <property type="protein sequence ID" value="GIU46350.1"/>
    <property type="molecule type" value="Genomic_DNA"/>
</dbReference>
<comment type="caution">
    <text evidence="2">The sequence shown here is derived from an EMBL/GenBank/DDBJ whole genome shotgun (WGS) entry which is preliminary data.</text>
</comment>
<name>A0ABQ4PFL7_9GAMM</name>
<protein>
    <submittedName>
        <fullName evidence="2">Uncharacterized protein</fullName>
    </submittedName>
</protein>
<keyword evidence="1" id="KW-1133">Transmembrane helix</keyword>
<keyword evidence="3" id="KW-1185">Reference proteome</keyword>
<feature type="transmembrane region" description="Helical" evidence="1">
    <location>
        <begin position="53"/>
        <end position="74"/>
    </location>
</feature>
<gene>
    <name evidence="2" type="ORF">TUM4438_21950</name>
</gene>
<organism evidence="2 3">
    <name type="scientific">Shewanella sairae</name>
    <dbReference type="NCBI Taxonomy" id="190310"/>
    <lineage>
        <taxon>Bacteria</taxon>
        <taxon>Pseudomonadati</taxon>
        <taxon>Pseudomonadota</taxon>
        <taxon>Gammaproteobacteria</taxon>
        <taxon>Alteromonadales</taxon>
        <taxon>Shewanellaceae</taxon>
        <taxon>Shewanella</taxon>
    </lineage>
</organism>
<dbReference type="RefSeq" id="WP_220781234.1">
    <property type="nucleotide sequence ID" value="NZ_BPEY01000035.1"/>
</dbReference>
<keyword evidence="1" id="KW-0472">Membrane</keyword>
<sequence length="203" mass="22952">MKFWESIKTASLSKISAGSTIWIFLVPAIVKISNGIGIHVVNDYKLQIVAPQSFVLLYFSAMSFFLALMVYILFCPSLIKKTNSFDDFNSLGMNEYNLSSTISNLSANKSKELISDIKENLGMPSPEIIDKEEYKIIKVGKEGTPILIQSEKIPQAYWIVREFHNARLPLVQLISILLYITGILILIYILFSNLFLVINHVVN</sequence>